<organism evidence="3 4">
    <name type="scientific">Blomia tropicalis</name>
    <name type="common">Mite</name>
    <dbReference type="NCBI Taxonomy" id="40697"/>
    <lineage>
        <taxon>Eukaryota</taxon>
        <taxon>Metazoa</taxon>
        <taxon>Ecdysozoa</taxon>
        <taxon>Arthropoda</taxon>
        <taxon>Chelicerata</taxon>
        <taxon>Arachnida</taxon>
        <taxon>Acari</taxon>
        <taxon>Acariformes</taxon>
        <taxon>Sarcoptiformes</taxon>
        <taxon>Astigmata</taxon>
        <taxon>Glycyphagoidea</taxon>
        <taxon>Echimyopodidae</taxon>
        <taxon>Blomia</taxon>
    </lineage>
</organism>
<feature type="compositionally biased region" description="Low complexity" evidence="1">
    <location>
        <begin position="142"/>
        <end position="155"/>
    </location>
</feature>
<dbReference type="PROSITE" id="PS50106">
    <property type="entry name" value="PDZ"/>
    <property type="match status" value="1"/>
</dbReference>
<feature type="domain" description="PDZ" evidence="2">
    <location>
        <begin position="346"/>
        <end position="428"/>
    </location>
</feature>
<dbReference type="PANTHER" id="PTHR16528:SF2">
    <property type="entry name" value="GOLGI-ASSOCIATED PDZ AND COILED-COIL MOTIF-CONTAINING PROTEIN"/>
    <property type="match status" value="1"/>
</dbReference>
<feature type="compositionally biased region" description="Acidic residues" evidence="1">
    <location>
        <begin position="502"/>
        <end position="519"/>
    </location>
</feature>
<comment type="caution">
    <text evidence="3">The sequence shown here is derived from an EMBL/GenBank/DDBJ whole genome shotgun (WGS) entry which is preliminary data.</text>
</comment>
<dbReference type="InterPro" id="IPR038879">
    <property type="entry name" value="GOPC"/>
</dbReference>
<name>A0A9Q0M1I5_BLOTA</name>
<dbReference type="EMBL" id="JAPWDV010000004">
    <property type="protein sequence ID" value="KAJ6215840.1"/>
    <property type="molecule type" value="Genomic_DNA"/>
</dbReference>
<feature type="compositionally biased region" description="Low complexity" evidence="1">
    <location>
        <begin position="283"/>
        <end position="310"/>
    </location>
</feature>
<evidence type="ECO:0000313" key="4">
    <source>
        <dbReference type="Proteomes" id="UP001142055"/>
    </source>
</evidence>
<feature type="region of interest" description="Disordered" evidence="1">
    <location>
        <begin position="269"/>
        <end position="312"/>
    </location>
</feature>
<dbReference type="GO" id="GO:0005794">
    <property type="term" value="C:Golgi apparatus"/>
    <property type="evidence" value="ECO:0007669"/>
    <property type="project" value="InterPro"/>
</dbReference>
<feature type="compositionally biased region" description="Polar residues" evidence="1">
    <location>
        <begin position="273"/>
        <end position="282"/>
    </location>
</feature>
<evidence type="ECO:0000256" key="1">
    <source>
        <dbReference type="SAM" id="MobiDB-lite"/>
    </source>
</evidence>
<dbReference type="SMART" id="SM00228">
    <property type="entry name" value="PDZ"/>
    <property type="match status" value="1"/>
</dbReference>
<dbReference type="GO" id="GO:2000009">
    <property type="term" value="P:negative regulation of protein localization to cell surface"/>
    <property type="evidence" value="ECO:0007669"/>
    <property type="project" value="TreeGrafter"/>
</dbReference>
<dbReference type="InterPro" id="IPR001478">
    <property type="entry name" value="PDZ"/>
</dbReference>
<dbReference type="Gene3D" id="2.30.42.10">
    <property type="match status" value="1"/>
</dbReference>
<dbReference type="InterPro" id="IPR036034">
    <property type="entry name" value="PDZ_sf"/>
</dbReference>
<dbReference type="AlphaFoldDB" id="A0A9Q0M1I5"/>
<keyword evidence="4" id="KW-1185">Reference proteome</keyword>
<dbReference type="SUPFAM" id="SSF50156">
    <property type="entry name" value="PDZ domain-like"/>
    <property type="match status" value="1"/>
</dbReference>
<evidence type="ECO:0000313" key="3">
    <source>
        <dbReference type="EMBL" id="KAJ6215840.1"/>
    </source>
</evidence>
<feature type="region of interest" description="Disordered" evidence="1">
    <location>
        <begin position="564"/>
        <end position="598"/>
    </location>
</feature>
<gene>
    <name evidence="3" type="ORF">RDWZM_010340</name>
</gene>
<proteinExistence type="predicted"/>
<dbReference type="GO" id="GO:0016020">
    <property type="term" value="C:membrane"/>
    <property type="evidence" value="ECO:0007669"/>
    <property type="project" value="TreeGrafter"/>
</dbReference>
<protein>
    <recommendedName>
        <fullName evidence="2">PDZ domain-containing protein</fullName>
    </recommendedName>
</protein>
<feature type="region of interest" description="Disordered" evidence="1">
    <location>
        <begin position="498"/>
        <end position="526"/>
    </location>
</feature>
<feature type="compositionally biased region" description="Low complexity" evidence="1">
    <location>
        <begin position="109"/>
        <end position="135"/>
    </location>
</feature>
<dbReference type="PANTHER" id="PTHR16528">
    <property type="entry name" value="GOLGI-ASSOCIATED PDZ AND COILED-COIL MOTIF-CONTAINING"/>
    <property type="match status" value="1"/>
</dbReference>
<evidence type="ECO:0000259" key="2">
    <source>
        <dbReference type="PROSITE" id="PS50106"/>
    </source>
</evidence>
<reference evidence="3" key="1">
    <citation type="submission" date="2022-12" db="EMBL/GenBank/DDBJ databases">
        <title>Genome assemblies of Blomia tropicalis.</title>
        <authorList>
            <person name="Cui Y."/>
        </authorList>
    </citation>
    <scope>NUCLEOTIDE SEQUENCE</scope>
    <source>
        <tissue evidence="3">Adult mites</tissue>
    </source>
</reference>
<dbReference type="GO" id="GO:0044325">
    <property type="term" value="F:transmembrane transporter binding"/>
    <property type="evidence" value="ECO:0007669"/>
    <property type="project" value="TreeGrafter"/>
</dbReference>
<dbReference type="GO" id="GO:0030140">
    <property type="term" value="C:trans-Golgi network transport vesicle"/>
    <property type="evidence" value="ECO:0007669"/>
    <property type="project" value="TreeGrafter"/>
</dbReference>
<dbReference type="Proteomes" id="UP001142055">
    <property type="component" value="Chromosome 4"/>
</dbReference>
<feature type="region of interest" description="Disordered" evidence="1">
    <location>
        <begin position="109"/>
        <end position="164"/>
    </location>
</feature>
<accession>A0A9Q0M1I5</accession>
<sequence>MLSDIEKSFDSAFFGADQHLKYVSQTLMSLDDIVLSDDLSNTIGNALTIINNQLSNMAFCFGQLMCKTILYSENYFIIKERFQQIQMENFSLKSDKLFMDFVRKMNRSSGNNLKLKSNGNKNNQNNRSNIRSPIRSNRKKMINNNSNNNNNMKMIYSPPATPDHNQNVPKLEDNLLNNSSSSYLHCNATFRMHRLNNAAFKLIYRNFKETELINDLTSRNISLQKELIVHQSELCNYRLVVQYLNNQMSGRIQQIQLLTRDKIDSNFDKSKSISESGEENMNQQQISSSSSTTIQSSTSSATTTTESSSSIHEDDLNVNTFNEENILKTKLKNFKSSWFNMGMLRFIFINLVDEAIGISIIGGKEYGLPIIISEVHANTPASRSEAFKPGDIILTVNFIDLTDIGHDDAVQLLKNINGKTRFGVIYLKSDEPRYNELRQWLTLPNSINDSNDQQQQQLSSNELMAMTSISMIDMPQLLHDFYRSIFNTILTVPYDTNKLDYSSDEDTEPEIETDNDDDDRNEKADKVNSDHVWTYNRQISSTNEINMKMIRPLETLNIQSNNHLDSNLMSNDKMESRTHLQQQQSKPFPGMATRMDRH</sequence>
<dbReference type="Pfam" id="PF00595">
    <property type="entry name" value="PDZ"/>
    <property type="match status" value="1"/>
</dbReference>